<dbReference type="EMBL" id="QOIP01000007">
    <property type="protein sequence ID" value="RLU20298.1"/>
    <property type="molecule type" value="Genomic_DNA"/>
</dbReference>
<protein>
    <submittedName>
        <fullName evidence="2">Uncharacterized protein</fullName>
    </submittedName>
</protein>
<organism evidence="2 3">
    <name type="scientific">Ooceraea biroi</name>
    <name type="common">Clonal raider ant</name>
    <name type="synonym">Cerapachys biroi</name>
    <dbReference type="NCBI Taxonomy" id="2015173"/>
    <lineage>
        <taxon>Eukaryota</taxon>
        <taxon>Metazoa</taxon>
        <taxon>Ecdysozoa</taxon>
        <taxon>Arthropoda</taxon>
        <taxon>Hexapoda</taxon>
        <taxon>Insecta</taxon>
        <taxon>Pterygota</taxon>
        <taxon>Neoptera</taxon>
        <taxon>Endopterygota</taxon>
        <taxon>Hymenoptera</taxon>
        <taxon>Apocrita</taxon>
        <taxon>Aculeata</taxon>
        <taxon>Formicoidea</taxon>
        <taxon>Formicidae</taxon>
        <taxon>Dorylinae</taxon>
        <taxon>Ooceraea</taxon>
    </lineage>
</organism>
<accession>A0A3L8DKD3</accession>
<feature type="region of interest" description="Disordered" evidence="1">
    <location>
        <begin position="22"/>
        <end position="49"/>
    </location>
</feature>
<evidence type="ECO:0000256" key="1">
    <source>
        <dbReference type="SAM" id="MobiDB-lite"/>
    </source>
</evidence>
<gene>
    <name evidence="2" type="ORF">DMN91_006905</name>
</gene>
<proteinExistence type="predicted"/>
<evidence type="ECO:0000313" key="2">
    <source>
        <dbReference type="EMBL" id="RLU20298.1"/>
    </source>
</evidence>
<sequence>MLGQLNNLGNFYVGLAEHRNNSRASPRFSLMTSHGKSSKNLRKANGLPRMPSARLRPLFLLRDDAHEKRRVQRARTAQRANLGGR</sequence>
<reference evidence="2 3" key="1">
    <citation type="journal article" date="2018" name="Genome Res.">
        <title>The genomic architecture and molecular evolution of ant odorant receptors.</title>
        <authorList>
            <person name="McKenzie S.K."/>
            <person name="Kronauer D.J.C."/>
        </authorList>
    </citation>
    <scope>NUCLEOTIDE SEQUENCE [LARGE SCALE GENOMIC DNA]</scope>
    <source>
        <strain evidence="2">Clonal line C1</strain>
    </source>
</reference>
<comment type="caution">
    <text evidence="2">The sequence shown here is derived from an EMBL/GenBank/DDBJ whole genome shotgun (WGS) entry which is preliminary data.</text>
</comment>
<dbReference type="AlphaFoldDB" id="A0A3L8DKD3"/>
<evidence type="ECO:0000313" key="3">
    <source>
        <dbReference type="Proteomes" id="UP000279307"/>
    </source>
</evidence>
<name>A0A3L8DKD3_OOCBI</name>
<dbReference type="Proteomes" id="UP000279307">
    <property type="component" value="Chromosome 7"/>
</dbReference>